<dbReference type="Proteomes" id="UP000028073">
    <property type="component" value="Unassembled WGS sequence"/>
</dbReference>
<evidence type="ECO:0000256" key="1">
    <source>
        <dbReference type="SAM" id="Phobius"/>
    </source>
</evidence>
<keyword evidence="3" id="KW-1185">Reference proteome</keyword>
<proteinExistence type="predicted"/>
<protein>
    <submittedName>
        <fullName evidence="2">Uncharacterized protein</fullName>
    </submittedName>
</protein>
<keyword evidence="1" id="KW-0472">Membrane</keyword>
<evidence type="ECO:0000313" key="3">
    <source>
        <dbReference type="Proteomes" id="UP000028073"/>
    </source>
</evidence>
<name>A0A081NJS7_9GAMM</name>
<gene>
    <name evidence="2" type="ORF">GZ78_00860</name>
</gene>
<dbReference type="EMBL" id="JOKH01000001">
    <property type="protein sequence ID" value="KEQ18700.1"/>
    <property type="molecule type" value="Genomic_DNA"/>
</dbReference>
<sequence length="205" mass="23528">MQHNKAFQSTRLRRAAEGGVSFPREKHLQCRKINTRIWIFMRLSIYKAYILIAIIFLSGCSTIESKQKSLVISGNIELPILLENDKYWLDSGPLFISSLSPLITYRVINKSEIEFAESEKTVYNFIKSSFSNPEGISEESFYNSHKDYKLTKNNNNNIELFILSNREESKAYIVSESIDFGIEILIQDSDSLSVINKLSKGIKLL</sequence>
<dbReference type="STRING" id="1137799.GZ78_00860"/>
<accession>A0A081NJS7</accession>
<reference evidence="2 3" key="1">
    <citation type="submission" date="2014-06" db="EMBL/GenBank/DDBJ databases">
        <title>Whole Genome Sequences of Three Symbiotic Endozoicomonas Bacteria.</title>
        <authorList>
            <person name="Neave M.J."/>
            <person name="Apprill A."/>
            <person name="Voolstra C.R."/>
        </authorList>
    </citation>
    <scope>NUCLEOTIDE SEQUENCE [LARGE SCALE GENOMIC DNA]</scope>
    <source>
        <strain evidence="2 3">DSM 25634</strain>
    </source>
</reference>
<feature type="transmembrane region" description="Helical" evidence="1">
    <location>
        <begin position="39"/>
        <end position="59"/>
    </location>
</feature>
<evidence type="ECO:0000313" key="2">
    <source>
        <dbReference type="EMBL" id="KEQ18700.1"/>
    </source>
</evidence>
<organism evidence="2 3">
    <name type="scientific">Endozoicomonas numazuensis</name>
    <dbReference type="NCBI Taxonomy" id="1137799"/>
    <lineage>
        <taxon>Bacteria</taxon>
        <taxon>Pseudomonadati</taxon>
        <taxon>Pseudomonadota</taxon>
        <taxon>Gammaproteobacteria</taxon>
        <taxon>Oceanospirillales</taxon>
        <taxon>Endozoicomonadaceae</taxon>
        <taxon>Endozoicomonas</taxon>
    </lineage>
</organism>
<keyword evidence="1" id="KW-1133">Transmembrane helix</keyword>
<dbReference type="AlphaFoldDB" id="A0A081NJS7"/>
<dbReference type="OrthoDB" id="7063089at2"/>
<keyword evidence="1" id="KW-0812">Transmembrane</keyword>
<comment type="caution">
    <text evidence="2">The sequence shown here is derived from an EMBL/GenBank/DDBJ whole genome shotgun (WGS) entry which is preliminary data.</text>
</comment>